<dbReference type="Pfam" id="PF01920">
    <property type="entry name" value="Prefoldin_2"/>
    <property type="match status" value="1"/>
</dbReference>
<dbReference type="Proteomes" id="UP000695562">
    <property type="component" value="Unassembled WGS sequence"/>
</dbReference>
<dbReference type="CDD" id="cd23161">
    <property type="entry name" value="Prefoldin_6"/>
    <property type="match status" value="1"/>
</dbReference>
<dbReference type="GO" id="GO:0006457">
    <property type="term" value="P:protein folding"/>
    <property type="evidence" value="ECO:0007669"/>
    <property type="project" value="InterPro"/>
</dbReference>
<feature type="coiled-coil region" evidence="3">
    <location>
        <begin position="82"/>
        <end position="123"/>
    </location>
</feature>
<keyword evidence="2" id="KW-0143">Chaperone</keyword>
<dbReference type="PANTHER" id="PTHR21431">
    <property type="entry name" value="PREFOLDIN SUBUNIT 6"/>
    <property type="match status" value="1"/>
</dbReference>
<feature type="coiled-coil region" evidence="3">
    <location>
        <begin position="4"/>
        <end position="38"/>
    </location>
</feature>
<dbReference type="Gene3D" id="1.10.287.370">
    <property type="match status" value="1"/>
</dbReference>
<evidence type="ECO:0000256" key="3">
    <source>
        <dbReference type="SAM" id="Coils"/>
    </source>
</evidence>
<dbReference type="SUPFAM" id="SSF46579">
    <property type="entry name" value="Prefoldin"/>
    <property type="match status" value="1"/>
</dbReference>
<organism evidence="4 5">
    <name type="scientific">Polysphondylium violaceum</name>
    <dbReference type="NCBI Taxonomy" id="133409"/>
    <lineage>
        <taxon>Eukaryota</taxon>
        <taxon>Amoebozoa</taxon>
        <taxon>Evosea</taxon>
        <taxon>Eumycetozoa</taxon>
        <taxon>Dictyostelia</taxon>
        <taxon>Dictyosteliales</taxon>
        <taxon>Dictyosteliaceae</taxon>
        <taxon>Polysphondylium</taxon>
    </lineage>
</organism>
<dbReference type="OrthoDB" id="248120at2759"/>
<protein>
    <recommendedName>
        <fullName evidence="6">Prefoldin beta-like domain containing protein</fullName>
    </recommendedName>
</protein>
<dbReference type="GO" id="GO:0016272">
    <property type="term" value="C:prefoldin complex"/>
    <property type="evidence" value="ECO:0007669"/>
    <property type="project" value="InterPro"/>
</dbReference>
<dbReference type="GO" id="GO:0051087">
    <property type="term" value="F:protein-folding chaperone binding"/>
    <property type="evidence" value="ECO:0007669"/>
    <property type="project" value="TreeGrafter"/>
</dbReference>
<dbReference type="GO" id="GO:0051082">
    <property type="term" value="F:unfolded protein binding"/>
    <property type="evidence" value="ECO:0007669"/>
    <property type="project" value="InterPro"/>
</dbReference>
<comment type="similarity">
    <text evidence="1">Belongs to the prefoldin subunit beta family.</text>
</comment>
<keyword evidence="5" id="KW-1185">Reference proteome</keyword>
<evidence type="ECO:0000256" key="1">
    <source>
        <dbReference type="ARBA" id="ARBA00008045"/>
    </source>
</evidence>
<dbReference type="PANTHER" id="PTHR21431:SF0">
    <property type="entry name" value="PREFOLDIN SUBUNIT 6"/>
    <property type="match status" value="1"/>
</dbReference>
<dbReference type="GO" id="GO:0051131">
    <property type="term" value="P:chaperone-mediated protein complex assembly"/>
    <property type="evidence" value="ECO:0007669"/>
    <property type="project" value="TreeGrafter"/>
</dbReference>
<dbReference type="EMBL" id="AJWJ01000090">
    <property type="protein sequence ID" value="KAF2075657.1"/>
    <property type="molecule type" value="Genomic_DNA"/>
</dbReference>
<evidence type="ECO:0008006" key="6">
    <source>
        <dbReference type="Google" id="ProtNLM"/>
    </source>
</evidence>
<dbReference type="GO" id="GO:0005737">
    <property type="term" value="C:cytoplasm"/>
    <property type="evidence" value="ECO:0007669"/>
    <property type="project" value="TreeGrafter"/>
</dbReference>
<dbReference type="FunFam" id="1.10.287.370:FF:000003">
    <property type="entry name" value="Prefoldin subunit 6"/>
    <property type="match status" value="1"/>
</dbReference>
<dbReference type="AlphaFoldDB" id="A0A8J4Q0B5"/>
<sequence length="125" mass="14396">MTDIKQLAEQLKKSTAKLQEHEAELNTLSKNRSKLLTQLNENQMVSKEFDLIDENASIYKLNGPVLFKKTKDEAVSNINGRLEIINNNLKQIDAKYKDVEKLSVDERSKVVDLQQKIQALQQKQQ</sequence>
<keyword evidence="3" id="KW-0175">Coiled coil</keyword>
<gene>
    <name evidence="4" type="ORF">CYY_003030</name>
</gene>
<evidence type="ECO:0000313" key="5">
    <source>
        <dbReference type="Proteomes" id="UP000695562"/>
    </source>
</evidence>
<evidence type="ECO:0000256" key="2">
    <source>
        <dbReference type="ARBA" id="ARBA00023186"/>
    </source>
</evidence>
<dbReference type="InterPro" id="IPR009053">
    <property type="entry name" value="Prefoldin"/>
</dbReference>
<reference evidence="4" key="1">
    <citation type="submission" date="2020-01" db="EMBL/GenBank/DDBJ databases">
        <title>Development of genomics and gene disruption for Polysphondylium violaceum indicates a role for the polyketide synthase stlB in stalk morphogenesis.</title>
        <authorList>
            <person name="Narita B."/>
            <person name="Kawabe Y."/>
            <person name="Kin K."/>
            <person name="Saito T."/>
            <person name="Gibbs R."/>
            <person name="Kuspa A."/>
            <person name="Muzny D."/>
            <person name="Queller D."/>
            <person name="Richards S."/>
            <person name="Strassman J."/>
            <person name="Sucgang R."/>
            <person name="Worley K."/>
            <person name="Schaap P."/>
        </authorList>
    </citation>
    <scope>NUCLEOTIDE SEQUENCE</scope>
    <source>
        <strain evidence="4">QSvi11</strain>
    </source>
</reference>
<name>A0A8J4Q0B5_9MYCE</name>
<comment type="caution">
    <text evidence="4">The sequence shown here is derived from an EMBL/GenBank/DDBJ whole genome shotgun (WGS) entry which is preliminary data.</text>
</comment>
<dbReference type="InterPro" id="IPR002777">
    <property type="entry name" value="PFD_beta-like"/>
</dbReference>
<evidence type="ECO:0000313" key="4">
    <source>
        <dbReference type="EMBL" id="KAF2075657.1"/>
    </source>
</evidence>
<accession>A0A8J4Q0B5</accession>
<proteinExistence type="inferred from homology"/>